<feature type="chain" id="PRO_5002874514" evidence="1">
    <location>
        <begin position="26"/>
        <end position="263"/>
    </location>
</feature>
<sequence length="263" mass="27246">MIRRFFLSRVLAFAAAILASAAAPAAEVRVVSSGGFAAAYRALAPEFERRTGHGLVTEWGPSMGQTPQAVPARLARGEPIDVVIMVGYALDDLIRQGKVSADSRTALARSGIALAVRAGAPKPDISSIDGLRRTLLAAKSIAYSDSASGVYIETELFRRLGIADAVKAKARMIPAEPVGAVVARGEAEVGFQQLSELKPVPGIEIVGLLPAEVQLYTEFSAGRVEGSRAPEAASALIGFLASPDAAGAIRESGMEPLPAGAAK</sequence>
<keyword evidence="1" id="KW-0732">Signal</keyword>
<protein>
    <submittedName>
        <fullName evidence="2">Extracellular solute-binding protein family 1</fullName>
    </submittedName>
</protein>
<dbReference type="GO" id="GO:0030973">
    <property type="term" value="F:molybdate ion binding"/>
    <property type="evidence" value="ECO:0007669"/>
    <property type="project" value="TreeGrafter"/>
</dbReference>
<dbReference type="KEGG" id="mno:Mnod_2760"/>
<dbReference type="PANTHER" id="PTHR30632:SF11">
    <property type="entry name" value="BLR4797 PROTEIN"/>
    <property type="match status" value="1"/>
</dbReference>
<dbReference type="PANTHER" id="PTHR30632">
    <property type="entry name" value="MOLYBDATE-BINDING PERIPLASMIC PROTEIN"/>
    <property type="match status" value="1"/>
</dbReference>
<evidence type="ECO:0000313" key="2">
    <source>
        <dbReference type="EMBL" id="ACL57712.1"/>
    </source>
</evidence>
<dbReference type="SMR" id="B8IFH7"/>
<evidence type="ECO:0000313" key="3">
    <source>
        <dbReference type="Proteomes" id="UP000008207"/>
    </source>
</evidence>
<dbReference type="EMBL" id="CP001349">
    <property type="protein sequence ID" value="ACL57712.1"/>
    <property type="molecule type" value="Genomic_DNA"/>
</dbReference>
<dbReference type="AlphaFoldDB" id="B8IFH7"/>
<gene>
    <name evidence="2" type="ordered locus">Mnod_2760</name>
</gene>
<dbReference type="GO" id="GO:0015689">
    <property type="term" value="P:molybdate ion transport"/>
    <property type="evidence" value="ECO:0007669"/>
    <property type="project" value="TreeGrafter"/>
</dbReference>
<reference evidence="2 3" key="1">
    <citation type="submission" date="2009-01" db="EMBL/GenBank/DDBJ databases">
        <title>Complete sequence of chromosome of Methylobacterium nodulans ORS 2060.</title>
        <authorList>
            <consortium name="US DOE Joint Genome Institute"/>
            <person name="Lucas S."/>
            <person name="Copeland A."/>
            <person name="Lapidus A."/>
            <person name="Glavina del Rio T."/>
            <person name="Dalin E."/>
            <person name="Tice H."/>
            <person name="Bruce D."/>
            <person name="Goodwin L."/>
            <person name="Pitluck S."/>
            <person name="Sims D."/>
            <person name="Brettin T."/>
            <person name="Detter J.C."/>
            <person name="Han C."/>
            <person name="Larimer F."/>
            <person name="Land M."/>
            <person name="Hauser L."/>
            <person name="Kyrpides N."/>
            <person name="Ivanova N."/>
            <person name="Marx C.J."/>
            <person name="Richardson P."/>
        </authorList>
    </citation>
    <scope>NUCLEOTIDE SEQUENCE [LARGE SCALE GENOMIC DNA]</scope>
    <source>
        <strain evidence="3">LMG 21967 / CNCM I-2342 / ORS 2060</strain>
    </source>
</reference>
<dbReference type="SUPFAM" id="SSF53850">
    <property type="entry name" value="Periplasmic binding protein-like II"/>
    <property type="match status" value="1"/>
</dbReference>
<dbReference type="eggNOG" id="COG0725">
    <property type="taxonomic scope" value="Bacteria"/>
</dbReference>
<name>B8IFH7_METNO</name>
<dbReference type="Pfam" id="PF13531">
    <property type="entry name" value="SBP_bac_11"/>
    <property type="match status" value="1"/>
</dbReference>
<dbReference type="HOGENOM" id="CLU_079071_1_0_5"/>
<keyword evidence="3" id="KW-1185">Reference proteome</keyword>
<proteinExistence type="predicted"/>
<evidence type="ECO:0000256" key="1">
    <source>
        <dbReference type="SAM" id="SignalP"/>
    </source>
</evidence>
<dbReference type="RefSeq" id="WP_015929389.1">
    <property type="nucleotide sequence ID" value="NC_011894.1"/>
</dbReference>
<dbReference type="Gene3D" id="3.40.190.10">
    <property type="entry name" value="Periplasmic binding protein-like II"/>
    <property type="match status" value="2"/>
</dbReference>
<dbReference type="Proteomes" id="UP000008207">
    <property type="component" value="Chromosome"/>
</dbReference>
<accession>B8IFH7</accession>
<dbReference type="STRING" id="460265.Mnod_2760"/>
<organism evidence="2 3">
    <name type="scientific">Methylobacterium nodulans (strain LMG 21967 / CNCM I-2342 / ORS 2060)</name>
    <dbReference type="NCBI Taxonomy" id="460265"/>
    <lineage>
        <taxon>Bacteria</taxon>
        <taxon>Pseudomonadati</taxon>
        <taxon>Pseudomonadota</taxon>
        <taxon>Alphaproteobacteria</taxon>
        <taxon>Hyphomicrobiales</taxon>
        <taxon>Methylobacteriaceae</taxon>
        <taxon>Methylobacterium</taxon>
    </lineage>
</organism>
<feature type="signal peptide" evidence="1">
    <location>
        <begin position="1"/>
        <end position="25"/>
    </location>
</feature>
<dbReference type="InterPro" id="IPR050682">
    <property type="entry name" value="ModA/WtpA"/>
</dbReference>